<dbReference type="AlphaFoldDB" id="F4MVM2"/>
<evidence type="ECO:0000256" key="1">
    <source>
        <dbReference type="SAM" id="MobiDB-lite"/>
    </source>
</evidence>
<feature type="region of interest" description="Disordered" evidence="1">
    <location>
        <begin position="24"/>
        <end position="46"/>
    </location>
</feature>
<organism evidence="2">
    <name type="scientific">Yersinia enterocolitica W22703</name>
    <dbReference type="NCBI Taxonomy" id="913028"/>
    <lineage>
        <taxon>Bacteria</taxon>
        <taxon>Pseudomonadati</taxon>
        <taxon>Pseudomonadota</taxon>
        <taxon>Gammaproteobacteria</taxon>
        <taxon>Enterobacterales</taxon>
        <taxon>Yersiniaceae</taxon>
        <taxon>Yersinia</taxon>
    </lineage>
</organism>
<reference evidence="2" key="1">
    <citation type="journal article" date="2011" name="BMC Genomics">
        <title>Shotgun sequencing of Yersinia enterocolitica strain W22703 (biotype 2, serotype O:9): genomic evidence for oscillation between invertebrates and mammals.</title>
        <authorList>
            <person name="Fuchs T.M."/>
            <person name="Brandt K."/>
            <person name="Starke M."/>
            <person name="Rattei T."/>
        </authorList>
    </citation>
    <scope>NUCLEOTIDE SEQUENCE</scope>
</reference>
<sequence length="46" mass="4797">MTWVTNLLGADLNTACSGLAEARPMAGPSNDGSQQPCTLKDDGYIL</sequence>
<proteinExistence type="predicted"/>
<gene>
    <name evidence="2" type="ORF">YEW_DK14560</name>
</gene>
<protein>
    <submittedName>
        <fullName evidence="2">Uncharacterized protein</fullName>
    </submittedName>
</protein>
<dbReference type="EMBL" id="FR718509">
    <property type="protein sequence ID" value="CBX69880.1"/>
    <property type="molecule type" value="Genomic_DNA"/>
</dbReference>
<name>F4MVM2_YEREN</name>
<accession>F4MVM2</accession>
<evidence type="ECO:0000313" key="2">
    <source>
        <dbReference type="EMBL" id="CBX69880.1"/>
    </source>
</evidence>